<accession>A0A5P1ERI0</accession>
<feature type="compositionally biased region" description="Basic and acidic residues" evidence="1">
    <location>
        <begin position="174"/>
        <end position="185"/>
    </location>
</feature>
<dbReference type="EMBL" id="CM007386">
    <property type="protein sequence ID" value="ONK67181.1"/>
    <property type="molecule type" value="Genomic_DNA"/>
</dbReference>
<organism evidence="3 4">
    <name type="scientific">Asparagus officinalis</name>
    <name type="common">Garden asparagus</name>
    <dbReference type="NCBI Taxonomy" id="4686"/>
    <lineage>
        <taxon>Eukaryota</taxon>
        <taxon>Viridiplantae</taxon>
        <taxon>Streptophyta</taxon>
        <taxon>Embryophyta</taxon>
        <taxon>Tracheophyta</taxon>
        <taxon>Spermatophyta</taxon>
        <taxon>Magnoliopsida</taxon>
        <taxon>Liliopsida</taxon>
        <taxon>Asparagales</taxon>
        <taxon>Asparagaceae</taxon>
        <taxon>Asparagoideae</taxon>
        <taxon>Asparagus</taxon>
    </lineage>
</organism>
<evidence type="ECO:0000313" key="3">
    <source>
        <dbReference type="EMBL" id="ONK67181.1"/>
    </source>
</evidence>
<dbReference type="Gramene" id="ONK67181">
    <property type="protein sequence ID" value="ONK67181"/>
    <property type="gene ID" value="A4U43_C06F17110"/>
</dbReference>
<keyword evidence="2" id="KW-0472">Membrane</keyword>
<sequence length="227" mass="24779">MILTREARSLPLVASISQRRWSPVGFRHWVSADCFRTARWRRRPVVAYSGGHSEWPEACRSYGRGADADLGDRRVAVQEVDLSLRSGRELANARVAHLVGSVAEGVGLGGSLATAAEETTGPNGKRRRAGSGFVSGLAGVLLAIVVGVRREWRRKLWCKAVVGAGLWYCSADPRGRAESGDERSASPRRLSVGPSSRPGRQRWRITGSHAVQRPEARGRTWALPVFC</sequence>
<keyword evidence="4" id="KW-1185">Reference proteome</keyword>
<protein>
    <submittedName>
        <fullName evidence="3">Uncharacterized protein</fullName>
    </submittedName>
</protein>
<feature type="region of interest" description="Disordered" evidence="1">
    <location>
        <begin position="174"/>
        <end position="201"/>
    </location>
</feature>
<dbReference type="Proteomes" id="UP000243459">
    <property type="component" value="Chromosome 6"/>
</dbReference>
<evidence type="ECO:0000313" key="4">
    <source>
        <dbReference type="Proteomes" id="UP000243459"/>
    </source>
</evidence>
<name>A0A5P1ERI0_ASPOF</name>
<reference evidence="4" key="1">
    <citation type="journal article" date="2017" name="Nat. Commun.">
        <title>The asparagus genome sheds light on the origin and evolution of a young Y chromosome.</title>
        <authorList>
            <person name="Harkess A."/>
            <person name="Zhou J."/>
            <person name="Xu C."/>
            <person name="Bowers J.E."/>
            <person name="Van der Hulst R."/>
            <person name="Ayyampalayam S."/>
            <person name="Mercati F."/>
            <person name="Riccardi P."/>
            <person name="McKain M.R."/>
            <person name="Kakrana A."/>
            <person name="Tang H."/>
            <person name="Ray J."/>
            <person name="Groenendijk J."/>
            <person name="Arikit S."/>
            <person name="Mathioni S.M."/>
            <person name="Nakano M."/>
            <person name="Shan H."/>
            <person name="Telgmann-Rauber A."/>
            <person name="Kanno A."/>
            <person name="Yue Z."/>
            <person name="Chen H."/>
            <person name="Li W."/>
            <person name="Chen Y."/>
            <person name="Xu X."/>
            <person name="Zhang Y."/>
            <person name="Luo S."/>
            <person name="Chen H."/>
            <person name="Gao J."/>
            <person name="Mao Z."/>
            <person name="Pires J.C."/>
            <person name="Luo M."/>
            <person name="Kudrna D."/>
            <person name="Wing R.A."/>
            <person name="Meyers B.C."/>
            <person name="Yi K."/>
            <person name="Kong H."/>
            <person name="Lavrijsen P."/>
            <person name="Sunseri F."/>
            <person name="Falavigna A."/>
            <person name="Ye Y."/>
            <person name="Leebens-Mack J.H."/>
            <person name="Chen G."/>
        </authorList>
    </citation>
    <scope>NUCLEOTIDE SEQUENCE [LARGE SCALE GENOMIC DNA]</scope>
    <source>
        <strain evidence="4">cv. DH0086</strain>
    </source>
</reference>
<proteinExistence type="predicted"/>
<evidence type="ECO:0000256" key="1">
    <source>
        <dbReference type="SAM" id="MobiDB-lite"/>
    </source>
</evidence>
<feature type="transmembrane region" description="Helical" evidence="2">
    <location>
        <begin position="129"/>
        <end position="148"/>
    </location>
</feature>
<keyword evidence="2" id="KW-1133">Transmembrane helix</keyword>
<keyword evidence="2" id="KW-0812">Transmembrane</keyword>
<gene>
    <name evidence="3" type="ORF">A4U43_C06F17110</name>
</gene>
<evidence type="ECO:0000256" key="2">
    <source>
        <dbReference type="SAM" id="Phobius"/>
    </source>
</evidence>
<dbReference type="AlphaFoldDB" id="A0A5P1ERI0"/>